<proteinExistence type="predicted"/>
<evidence type="ECO:0000313" key="11">
    <source>
        <dbReference type="Proteomes" id="UP000002009"/>
    </source>
</evidence>
<feature type="transmembrane region" description="Helical" evidence="8">
    <location>
        <begin position="413"/>
        <end position="437"/>
    </location>
</feature>
<dbReference type="Proteomes" id="UP000002009">
    <property type="component" value="Chromosome 7"/>
</dbReference>
<sequence>LGPSGAGKSTLLDFLAGRTPRGQVAHGTVRLDGEVVSAREVRHASGYVQQTDVLPGTSTVWEHLMFNAALRLPPDTARSEMYRVVAGWMRELGLVKVAESLIGDEFTRGLSGGEKRRVSIATELLTSPGIMFLDEPTTGLDSTNAAKVVDILSGLSRAGVTVLLSIHQPRPDIFRLLDRVLVLSGQGAVVYGGPSHRAESHFAAMPYAAAPDRTLHIADFMLDTVLRASDEDVRRMIDDYRRSDILRDDEERVASLVREAEERATNERGRGSRERYHAPFWRQMRLLCGRLLRNMYRHPFLLTVHFTAAFVVALGVGAVFWQVGSNQGGIQNRMGGLFFVLLYLTLMSLSSLPVWREDRLLFLRERANGVYGVNAYFASMLLFDLLPMRVLPPFFFGLMTYQMVGLNEGTEYCLAWFVATLIATNVCASCMCMAVGAAARSVAAANVIASLCFLAAILFGGFLLNKDQIPAYASWVNNLSFINYGYEALVANEFAD</sequence>
<dbReference type="InterPro" id="IPR003593">
    <property type="entry name" value="AAA+_ATPase"/>
</dbReference>
<dbReference type="GeneID" id="8244789"/>
<dbReference type="GO" id="GO:0005524">
    <property type="term" value="F:ATP binding"/>
    <property type="evidence" value="ECO:0007669"/>
    <property type="project" value="UniProtKB-KW"/>
</dbReference>
<dbReference type="PROSITE" id="PS50893">
    <property type="entry name" value="ABC_TRANSPORTER_2"/>
    <property type="match status" value="1"/>
</dbReference>
<protein>
    <submittedName>
        <fullName evidence="10">ATP-binding cassette superfamily</fullName>
    </submittedName>
</protein>
<dbReference type="SUPFAM" id="SSF52540">
    <property type="entry name" value="P-loop containing nucleoside triphosphate hydrolases"/>
    <property type="match status" value="1"/>
</dbReference>
<dbReference type="Gene3D" id="3.40.50.300">
    <property type="entry name" value="P-loop containing nucleotide triphosphate hydrolases"/>
    <property type="match status" value="1"/>
</dbReference>
<dbReference type="Pfam" id="PF00005">
    <property type="entry name" value="ABC_tran"/>
    <property type="match status" value="1"/>
</dbReference>
<evidence type="ECO:0000256" key="2">
    <source>
        <dbReference type="ARBA" id="ARBA00022448"/>
    </source>
</evidence>
<evidence type="ECO:0000256" key="5">
    <source>
        <dbReference type="ARBA" id="ARBA00022840"/>
    </source>
</evidence>
<dbReference type="EMBL" id="CP001328">
    <property type="protein sequence ID" value="ACO64756.1"/>
    <property type="molecule type" value="Genomic_DNA"/>
</dbReference>
<evidence type="ECO:0000256" key="1">
    <source>
        <dbReference type="ARBA" id="ARBA00004141"/>
    </source>
</evidence>
<feature type="domain" description="ABC transporter" evidence="9">
    <location>
        <begin position="1"/>
        <end position="210"/>
    </location>
</feature>
<feature type="transmembrane region" description="Helical" evidence="8">
    <location>
        <begin position="443"/>
        <end position="464"/>
    </location>
</feature>
<dbReference type="Pfam" id="PF01061">
    <property type="entry name" value="ABC2_membrane"/>
    <property type="match status" value="1"/>
</dbReference>
<comment type="subcellular location">
    <subcellularLocation>
        <location evidence="1">Membrane</location>
        <topology evidence="1">Multi-pass membrane protein</topology>
    </subcellularLocation>
</comment>
<dbReference type="PANTHER" id="PTHR48041:SF2">
    <property type="entry name" value="ATP-DEPENDENT PERMEASE-RELATED"/>
    <property type="match status" value="1"/>
</dbReference>
<dbReference type="PANTHER" id="PTHR48041">
    <property type="entry name" value="ABC TRANSPORTER G FAMILY MEMBER 28"/>
    <property type="match status" value="1"/>
</dbReference>
<evidence type="ECO:0000256" key="4">
    <source>
        <dbReference type="ARBA" id="ARBA00022741"/>
    </source>
</evidence>
<dbReference type="GO" id="GO:0016020">
    <property type="term" value="C:membrane"/>
    <property type="evidence" value="ECO:0007669"/>
    <property type="project" value="UniProtKB-SubCell"/>
</dbReference>
<evidence type="ECO:0000256" key="7">
    <source>
        <dbReference type="ARBA" id="ARBA00023136"/>
    </source>
</evidence>
<dbReference type="KEGG" id="mis:MICPUN_67033"/>
<dbReference type="OMA" id="NEKWQHN"/>
<dbReference type="InterPro" id="IPR050352">
    <property type="entry name" value="ABCG_transporters"/>
</dbReference>
<dbReference type="InterPro" id="IPR017871">
    <property type="entry name" value="ABC_transporter-like_CS"/>
</dbReference>
<gene>
    <name evidence="10" type="ORF">MICPUN_67033</name>
</gene>
<dbReference type="GO" id="GO:0140359">
    <property type="term" value="F:ABC-type transporter activity"/>
    <property type="evidence" value="ECO:0007669"/>
    <property type="project" value="InterPro"/>
</dbReference>
<evidence type="ECO:0000259" key="9">
    <source>
        <dbReference type="PROSITE" id="PS50893"/>
    </source>
</evidence>
<evidence type="ECO:0000256" key="3">
    <source>
        <dbReference type="ARBA" id="ARBA00022692"/>
    </source>
</evidence>
<dbReference type="SMART" id="SM00382">
    <property type="entry name" value="AAA"/>
    <property type="match status" value="1"/>
</dbReference>
<reference evidence="10 11" key="1">
    <citation type="journal article" date="2009" name="Science">
        <title>Green evolution and dynamic adaptations revealed by genomes of the marine picoeukaryotes Micromonas.</title>
        <authorList>
            <person name="Worden A.Z."/>
            <person name="Lee J.H."/>
            <person name="Mock T."/>
            <person name="Rouze P."/>
            <person name="Simmons M.P."/>
            <person name="Aerts A.L."/>
            <person name="Allen A.E."/>
            <person name="Cuvelier M.L."/>
            <person name="Derelle E."/>
            <person name="Everett M.V."/>
            <person name="Foulon E."/>
            <person name="Grimwood J."/>
            <person name="Gundlach H."/>
            <person name="Henrissat B."/>
            <person name="Napoli C."/>
            <person name="McDonald S.M."/>
            <person name="Parker M.S."/>
            <person name="Rombauts S."/>
            <person name="Salamov A."/>
            <person name="Von Dassow P."/>
            <person name="Badger J.H."/>
            <person name="Coutinho P.M."/>
            <person name="Demir E."/>
            <person name="Dubchak I."/>
            <person name="Gentemann C."/>
            <person name="Eikrem W."/>
            <person name="Gready J.E."/>
            <person name="John U."/>
            <person name="Lanier W."/>
            <person name="Lindquist E.A."/>
            <person name="Lucas S."/>
            <person name="Mayer K.F."/>
            <person name="Moreau H."/>
            <person name="Not F."/>
            <person name="Otillar R."/>
            <person name="Panaud O."/>
            <person name="Pangilinan J."/>
            <person name="Paulsen I."/>
            <person name="Piegu B."/>
            <person name="Poliakov A."/>
            <person name="Robbens S."/>
            <person name="Schmutz J."/>
            <person name="Toulza E."/>
            <person name="Wyss T."/>
            <person name="Zelensky A."/>
            <person name="Zhou K."/>
            <person name="Armbrust E.V."/>
            <person name="Bhattacharya D."/>
            <person name="Goodenough U.W."/>
            <person name="Van de Peer Y."/>
            <person name="Grigoriev I.V."/>
        </authorList>
    </citation>
    <scope>NUCLEOTIDE SEQUENCE [LARGE SCALE GENOMIC DNA]</scope>
    <source>
        <strain evidence="11">RCC299 / NOUM17</strain>
    </source>
</reference>
<dbReference type="eggNOG" id="KOG0061">
    <property type="taxonomic scope" value="Eukaryota"/>
</dbReference>
<keyword evidence="2" id="KW-0813">Transport</keyword>
<keyword evidence="7 8" id="KW-0472">Membrane</keyword>
<dbReference type="OrthoDB" id="66620at2759"/>
<dbReference type="GO" id="GO:0016887">
    <property type="term" value="F:ATP hydrolysis activity"/>
    <property type="evidence" value="ECO:0007669"/>
    <property type="project" value="InterPro"/>
</dbReference>
<dbReference type="PROSITE" id="PS00211">
    <property type="entry name" value="ABC_TRANSPORTER_1"/>
    <property type="match status" value="1"/>
</dbReference>
<feature type="non-terminal residue" evidence="10">
    <location>
        <position position="1"/>
    </location>
</feature>
<keyword evidence="6 8" id="KW-1133">Transmembrane helix</keyword>
<dbReference type="InterPro" id="IPR013525">
    <property type="entry name" value="ABC2_TM"/>
</dbReference>
<keyword evidence="4" id="KW-0547">Nucleotide-binding</keyword>
<accession>C1E9X3</accession>
<dbReference type="RefSeq" id="XP_002503498.1">
    <property type="nucleotide sequence ID" value="XM_002503452.1"/>
</dbReference>
<evidence type="ECO:0000256" key="6">
    <source>
        <dbReference type="ARBA" id="ARBA00022989"/>
    </source>
</evidence>
<feature type="transmembrane region" description="Helical" evidence="8">
    <location>
        <begin position="335"/>
        <end position="355"/>
    </location>
</feature>
<name>C1E9X3_MICCC</name>
<keyword evidence="3 8" id="KW-0812">Transmembrane</keyword>
<dbReference type="AlphaFoldDB" id="C1E9X3"/>
<evidence type="ECO:0000313" key="10">
    <source>
        <dbReference type="EMBL" id="ACO64756.1"/>
    </source>
</evidence>
<dbReference type="InParanoid" id="C1E9X3"/>
<keyword evidence="11" id="KW-1185">Reference proteome</keyword>
<keyword evidence="5 10" id="KW-0067">ATP-binding</keyword>
<feature type="non-terminal residue" evidence="10">
    <location>
        <position position="496"/>
    </location>
</feature>
<feature type="transmembrane region" description="Helical" evidence="8">
    <location>
        <begin position="300"/>
        <end position="323"/>
    </location>
</feature>
<evidence type="ECO:0000256" key="8">
    <source>
        <dbReference type="SAM" id="Phobius"/>
    </source>
</evidence>
<dbReference type="InterPro" id="IPR027417">
    <property type="entry name" value="P-loop_NTPase"/>
</dbReference>
<dbReference type="InterPro" id="IPR003439">
    <property type="entry name" value="ABC_transporter-like_ATP-bd"/>
</dbReference>
<organism evidence="10 11">
    <name type="scientific">Micromonas commoda (strain RCC299 / NOUM17 / CCMP2709)</name>
    <name type="common">Picoplanktonic green alga</name>
    <dbReference type="NCBI Taxonomy" id="296587"/>
    <lineage>
        <taxon>Eukaryota</taxon>
        <taxon>Viridiplantae</taxon>
        <taxon>Chlorophyta</taxon>
        <taxon>Mamiellophyceae</taxon>
        <taxon>Mamiellales</taxon>
        <taxon>Mamiellaceae</taxon>
        <taxon>Micromonas</taxon>
    </lineage>
</organism>
<feature type="transmembrane region" description="Helical" evidence="8">
    <location>
        <begin position="375"/>
        <end position="401"/>
    </location>
</feature>